<dbReference type="PANTHER" id="PTHR43025">
    <property type="entry name" value="MONOGALACTOSYLDIACYLGLYCEROL SYNTHASE"/>
    <property type="match status" value="1"/>
</dbReference>
<keyword evidence="2" id="KW-0328">Glycosyltransferase</keyword>
<dbReference type="InterPro" id="IPR050519">
    <property type="entry name" value="Glycosyltransf_28_UgtP"/>
</dbReference>
<protein>
    <submittedName>
        <fullName evidence="5">Glycosyl hydrolase</fullName>
    </submittedName>
</protein>
<dbReference type="InterPro" id="IPR009695">
    <property type="entry name" value="Diacylglyc_glucosyltr_N"/>
</dbReference>
<evidence type="ECO:0000259" key="4">
    <source>
        <dbReference type="Pfam" id="PF06925"/>
    </source>
</evidence>
<dbReference type="GO" id="GO:0016758">
    <property type="term" value="F:hexosyltransferase activity"/>
    <property type="evidence" value="ECO:0007669"/>
    <property type="project" value="InterPro"/>
</dbReference>
<dbReference type="GO" id="GO:0016787">
    <property type="term" value="F:hydrolase activity"/>
    <property type="evidence" value="ECO:0007669"/>
    <property type="project" value="UniProtKB-KW"/>
</dbReference>
<reference evidence="5 6" key="1">
    <citation type="submission" date="2018-02" db="EMBL/GenBank/DDBJ databases">
        <title>8 Nocardia nova and 1 Nocardia cyriacigeorgica strain used for evolution to TMP-SMX.</title>
        <authorList>
            <person name="Mehta H."/>
            <person name="Weng J."/>
            <person name="Shamoo Y."/>
        </authorList>
    </citation>
    <scope>NUCLEOTIDE SEQUENCE [LARGE SCALE GENOMIC DNA]</scope>
    <source>
        <strain evidence="5 6">MDA3139</strain>
    </source>
</reference>
<gene>
    <name evidence="5" type="ORF">C5E45_24480</name>
</gene>
<name>A0A2S6AKF3_9NOCA</name>
<keyword evidence="5" id="KW-0378">Hydrolase</keyword>
<feature type="domain" description="Diacylglycerol glucosyltransferase N-terminal" evidence="4">
    <location>
        <begin position="125"/>
        <end position="195"/>
    </location>
</feature>
<dbReference type="GO" id="GO:0009247">
    <property type="term" value="P:glycolipid biosynthetic process"/>
    <property type="evidence" value="ECO:0007669"/>
    <property type="project" value="InterPro"/>
</dbReference>
<comment type="similarity">
    <text evidence="1">Belongs to the glycosyltransferase 28 family.</text>
</comment>
<dbReference type="GO" id="GO:0016020">
    <property type="term" value="C:membrane"/>
    <property type="evidence" value="ECO:0007669"/>
    <property type="project" value="GOC"/>
</dbReference>
<evidence type="ECO:0000256" key="3">
    <source>
        <dbReference type="ARBA" id="ARBA00022679"/>
    </source>
</evidence>
<proteinExistence type="inferred from homology"/>
<dbReference type="AlphaFoldDB" id="A0A2S6AKF3"/>
<organism evidence="5 6">
    <name type="scientific">Nocardia nova</name>
    <dbReference type="NCBI Taxonomy" id="37330"/>
    <lineage>
        <taxon>Bacteria</taxon>
        <taxon>Bacillati</taxon>
        <taxon>Actinomycetota</taxon>
        <taxon>Actinomycetes</taxon>
        <taxon>Mycobacteriales</taxon>
        <taxon>Nocardiaceae</taxon>
        <taxon>Nocardia</taxon>
    </lineage>
</organism>
<dbReference type="Proteomes" id="UP000239874">
    <property type="component" value="Unassembled WGS sequence"/>
</dbReference>
<dbReference type="EMBL" id="PSZC01000019">
    <property type="protein sequence ID" value="PPJ35704.1"/>
    <property type="molecule type" value="Genomic_DNA"/>
</dbReference>
<evidence type="ECO:0000256" key="1">
    <source>
        <dbReference type="ARBA" id="ARBA00006962"/>
    </source>
</evidence>
<dbReference type="PANTHER" id="PTHR43025:SF3">
    <property type="entry name" value="MONOGALACTOSYLDIACYLGLYCEROL SYNTHASE 1, CHLOROPLASTIC"/>
    <property type="match status" value="1"/>
</dbReference>
<comment type="caution">
    <text evidence="5">The sequence shown here is derived from an EMBL/GenBank/DDBJ whole genome shotgun (WGS) entry which is preliminary data.</text>
</comment>
<keyword evidence="3" id="KW-0808">Transferase</keyword>
<evidence type="ECO:0000313" key="6">
    <source>
        <dbReference type="Proteomes" id="UP000239874"/>
    </source>
</evidence>
<evidence type="ECO:0000313" key="5">
    <source>
        <dbReference type="EMBL" id="PPJ35704.1"/>
    </source>
</evidence>
<accession>A0A2S6AKF3</accession>
<dbReference type="Pfam" id="PF06925">
    <property type="entry name" value="MGDG_synth"/>
    <property type="match status" value="1"/>
</dbReference>
<evidence type="ECO:0000256" key="2">
    <source>
        <dbReference type="ARBA" id="ARBA00022676"/>
    </source>
</evidence>
<dbReference type="Gene3D" id="3.40.50.2000">
    <property type="entry name" value="Glycogen Phosphorylase B"/>
    <property type="match status" value="1"/>
</dbReference>
<sequence>MATHDLVPGRRPAIRRVVSGAASGHGRGPRKRVVMATPSALLLSGSLGMGHDVMADACAVSLRRRGWTTDTVDSMRLMGNRRGGLGEGVYRGMLAVPGLYDAFHFGHLRSGGRLARFIDAASCRYLVPALNARLRDRPVQLLVSVFATGAAAASRIKDRHPDVVNAVFCTDACPHRLWVHRNTDLYLVTSEPAARYIRRFEPDAEIAVVPAPVRPQFYQAPPQAVARNALGVPQDVKCVLLMSGAWGVGPLAEAADLIARAGVHVLVVAGRNQGLEARLRSMAAGTQRIVPFGFTEEIPVLMSAADLVITSSGDTCTEARVIGRELLLLDVVPGHGRENLHQELVRGGAAVTSAQPEAIRRSVLACLERVEPPSTRVAVEPEAWEEAFGATLDRVGLGGWAAPAP</sequence>
<dbReference type="SUPFAM" id="SSF53756">
    <property type="entry name" value="UDP-Glycosyltransferase/glycogen phosphorylase"/>
    <property type="match status" value="1"/>
</dbReference>